<feature type="repeat" description="TPR" evidence="1">
    <location>
        <begin position="99"/>
        <end position="132"/>
    </location>
</feature>
<feature type="chain" id="PRO_5014779998" evidence="3">
    <location>
        <begin position="23"/>
        <end position="1102"/>
    </location>
</feature>
<dbReference type="SUPFAM" id="SSF82185">
    <property type="entry name" value="Histone H3 K4-specific methyltransferase SET7/9 N-terminal domain"/>
    <property type="match status" value="5"/>
</dbReference>
<dbReference type="Gene3D" id="3.90.930.1">
    <property type="match status" value="4"/>
</dbReference>
<dbReference type="InterPro" id="IPR011990">
    <property type="entry name" value="TPR-like_helical_dom_sf"/>
</dbReference>
<keyword evidence="1" id="KW-0802">TPR repeat</keyword>
<feature type="region of interest" description="Disordered" evidence="2">
    <location>
        <begin position="1057"/>
        <end position="1081"/>
    </location>
</feature>
<gene>
    <name evidence="4" type="ORF">CLV45_3081</name>
</gene>
<dbReference type="Pfam" id="PF07661">
    <property type="entry name" value="MORN_2"/>
    <property type="match status" value="10"/>
</dbReference>
<organism evidence="4 5">
    <name type="scientific">Hymenobacter chitinivorans DSM 11115</name>
    <dbReference type="NCBI Taxonomy" id="1121954"/>
    <lineage>
        <taxon>Bacteria</taxon>
        <taxon>Pseudomonadati</taxon>
        <taxon>Bacteroidota</taxon>
        <taxon>Cytophagia</taxon>
        <taxon>Cytophagales</taxon>
        <taxon>Hymenobacteraceae</taxon>
        <taxon>Hymenobacter</taxon>
    </lineage>
</organism>
<dbReference type="InterPro" id="IPR019734">
    <property type="entry name" value="TPR_rpt"/>
</dbReference>
<dbReference type="PANTHER" id="PTHR33706:SF1">
    <property type="entry name" value="TPR REPEAT PROTEIN"/>
    <property type="match status" value="1"/>
</dbReference>
<dbReference type="PANTHER" id="PTHR33706">
    <property type="entry name" value="MORN VARIANT REPEAT PROTEIN"/>
    <property type="match status" value="1"/>
</dbReference>
<comment type="caution">
    <text evidence="4">The sequence shown here is derived from an EMBL/GenBank/DDBJ whole genome shotgun (WGS) entry which is preliminary data.</text>
</comment>
<keyword evidence="5" id="KW-1185">Reference proteome</keyword>
<evidence type="ECO:0000256" key="1">
    <source>
        <dbReference type="PROSITE-ProRule" id="PRU00339"/>
    </source>
</evidence>
<dbReference type="Gene3D" id="1.25.40.10">
    <property type="entry name" value="Tetratricopeptide repeat domain"/>
    <property type="match status" value="1"/>
</dbReference>
<sequence>MRISTRGVLLALCSVASVPVSAQQRPTLPNSTQILKDAVGLHDQGNYAGAIAQYLTVPPSDTAYVRVQHELALSYLNNKQYAEAIAAGQRALDQHVHDPQVYNIVATAYEKQDNRAAALKLYAEGLRLYPYSQTLWYNQAITQSEGGDIKAAMVSLRRSAELMPLHANTHFYLGYLAQRQGQSAHALLSLLTYLAIQPEAERSNSVLVMAEQVASNAVDLDAKEKLPATLPNSAFQELDELINSKVALRKDYTSKVKFNANLVKQLQLLVEKFPAADADPNDLWLRLYSPLVQALRQEDNLTAFTYLTLMSAEDKLAAKWVNSNKARVTKMAEVVVTALNELRATQPVTQGGKLVPVKGWYNEDGHLVGLGEGEQDAKKATFRGAWQFIDAAGCLDEAGTFSAAGLRTGTWKTYFPTGNVQLVKNYDDQGKLHGAYAEYHDNGTLAVEGSYVHGEPDGPAKVYRYCGSVSELRPYKNGEIDGENVFYYPDGKIEARATLRAGKKEGPSTAYYANGVLETEYVYVGGQRQGPFAVYYADKTLERKGAYDKDELHGPYTDYFPNGKVYQTGTYDHGKNVGQWREYYRNGKLSSESNYNALGQLHGTYRDYDANSVLMTELEYDQGRVTRVTSLDPVGKVLAKTEVKKGKTPVQLLRTTGKPRSTGAYLNGQPDGEWRWFFGTGALETVRHYSNGGKLNGLVEHYYTNGQVRSRQNYTNDEADGYFESFYEDGQLSQTGFSQHDQRQGLWRDYYVDGRVSEEYYFRNGEMEGPSRSFTPNGKPTGERHYLDGRLRLVTALDSTGKEISRLAVTPDTKEYILRYPNGKVRYRMPMLCFEEQGSGGWLTPSGGTEATVSMLQGQREGTYKAVWPTGKTSSEGQLRQGRREGEWKTYYPSGALSSRGAYYHGEQDGEWTTFFENGKPSSVVQYVDGQLHGPMRVYNMLGELLVEKHYEQGNIVAYRAGGADGQPRGEATAFASGNGPLKTQFANGKPAVDETYKGAYVDGPRTYYYSTGQVYQRCQVQNGVLTGKLETFYPDGKLMEEEYYAHDELQGRARYYRPSGTLERSSTYRSGERSGPTVYYDAQGKPTKTEFYWNNFVYDGK</sequence>
<evidence type="ECO:0000256" key="2">
    <source>
        <dbReference type="SAM" id="MobiDB-lite"/>
    </source>
</evidence>
<dbReference type="Gene3D" id="2.20.110.10">
    <property type="entry name" value="Histone H3 K4-specific methyltransferase SET7/9 N-terminal domain"/>
    <property type="match status" value="2"/>
</dbReference>
<evidence type="ECO:0000313" key="4">
    <source>
        <dbReference type="EMBL" id="PJJ54735.1"/>
    </source>
</evidence>
<keyword evidence="3" id="KW-0732">Signal</keyword>
<dbReference type="AlphaFoldDB" id="A0A2M9B9X3"/>
<dbReference type="Proteomes" id="UP000228535">
    <property type="component" value="Unassembled WGS sequence"/>
</dbReference>
<reference evidence="4 5" key="1">
    <citation type="submission" date="2017-11" db="EMBL/GenBank/DDBJ databases">
        <title>Genomic Encyclopedia of Archaeal and Bacterial Type Strains, Phase II (KMG-II): From Individual Species to Whole Genera.</title>
        <authorList>
            <person name="Goeker M."/>
        </authorList>
    </citation>
    <scope>NUCLEOTIDE SEQUENCE [LARGE SCALE GENOMIC DNA]</scope>
    <source>
        <strain evidence="4 5">DSM 11115</strain>
    </source>
</reference>
<dbReference type="PROSITE" id="PS50005">
    <property type="entry name" value="TPR"/>
    <property type="match status" value="1"/>
</dbReference>
<evidence type="ECO:0000256" key="3">
    <source>
        <dbReference type="SAM" id="SignalP"/>
    </source>
</evidence>
<dbReference type="SUPFAM" id="SSF48452">
    <property type="entry name" value="TPR-like"/>
    <property type="match status" value="1"/>
</dbReference>
<dbReference type="EMBL" id="PGFA01000002">
    <property type="protein sequence ID" value="PJJ54735.1"/>
    <property type="molecule type" value="Genomic_DNA"/>
</dbReference>
<dbReference type="InterPro" id="IPR011652">
    <property type="entry name" value="MORN_2"/>
</dbReference>
<accession>A0A2M9B9X3</accession>
<proteinExistence type="predicted"/>
<protein>
    <submittedName>
        <fullName evidence="4">Antitoxin component YwqK of YwqJK toxin-antitoxin module</fullName>
    </submittedName>
</protein>
<dbReference type="SMART" id="SM00028">
    <property type="entry name" value="TPR"/>
    <property type="match status" value="4"/>
</dbReference>
<name>A0A2M9B9X3_9BACT</name>
<feature type="signal peptide" evidence="3">
    <location>
        <begin position="1"/>
        <end position="22"/>
    </location>
</feature>
<evidence type="ECO:0000313" key="5">
    <source>
        <dbReference type="Proteomes" id="UP000228535"/>
    </source>
</evidence>